<dbReference type="AlphaFoldDB" id="A0A127B7J0"/>
<protein>
    <submittedName>
        <fullName evidence="1">Uncharacterized protein</fullName>
    </submittedName>
</protein>
<dbReference type="RefSeq" id="WP_068320393.1">
    <property type="nucleotide sequence ID" value="NZ_CP010835.1"/>
</dbReference>
<reference evidence="1 2" key="2">
    <citation type="journal article" date="2016" name="Int. J. Syst. Evol. Microbiol.">
        <title>Pyrococcus kukulkanii sp. nov., a hyperthermophilic, piezophilic archaeon isolated from a deep-sea hydrothermal vent.</title>
        <authorList>
            <person name="Callac N."/>
            <person name="Oger P."/>
            <person name="Lesongeur F."/>
            <person name="Rattray J.E."/>
            <person name="Vannier P."/>
            <person name="Michoud G."/>
            <person name="Beauverger M."/>
            <person name="Gayet N."/>
            <person name="Rouxel O."/>
            <person name="Jebbar M."/>
            <person name="Godfroy A."/>
        </authorList>
    </citation>
    <scope>NUCLEOTIDE SEQUENCE [LARGE SCALE GENOMIC DNA]</scope>
    <source>
        <strain evidence="1 2">NCB100</strain>
    </source>
</reference>
<dbReference type="OrthoDB" id="131084at2157"/>
<dbReference type="STRING" id="1609559.TQ32_01635"/>
<proteinExistence type="predicted"/>
<name>A0A127B7J0_9EURY</name>
<evidence type="ECO:0000313" key="1">
    <source>
        <dbReference type="EMBL" id="AMM53342.1"/>
    </source>
</evidence>
<evidence type="ECO:0000313" key="2">
    <source>
        <dbReference type="Proteomes" id="UP000070587"/>
    </source>
</evidence>
<dbReference type="KEGG" id="pyc:TQ32_01635"/>
<dbReference type="Proteomes" id="UP000070587">
    <property type="component" value="Chromosome"/>
</dbReference>
<organism evidence="1 2">
    <name type="scientific">Pyrococcus kukulkanii</name>
    <dbReference type="NCBI Taxonomy" id="1609559"/>
    <lineage>
        <taxon>Archaea</taxon>
        <taxon>Methanobacteriati</taxon>
        <taxon>Methanobacteriota</taxon>
        <taxon>Thermococci</taxon>
        <taxon>Thermococcales</taxon>
        <taxon>Thermococcaceae</taxon>
        <taxon>Pyrococcus</taxon>
    </lineage>
</organism>
<reference evidence="2" key="1">
    <citation type="submission" date="2015-02" db="EMBL/GenBank/DDBJ databases">
        <title>Pyrococcus kukulkanii sp. nov., a novel hyperthermophilic archaeon isolated from a deep-sea hydrothermal vent at the Guaymas Basin.</title>
        <authorList>
            <person name="Oger P.M."/>
            <person name="Callac N."/>
            <person name="Jebbar M."/>
            <person name="Godfroy A."/>
        </authorList>
    </citation>
    <scope>NUCLEOTIDE SEQUENCE [LARGE SCALE GENOMIC DNA]</scope>
    <source>
        <strain evidence="2">NCB100</strain>
    </source>
</reference>
<gene>
    <name evidence="1" type="ORF">TQ32_01635</name>
</gene>
<dbReference type="GeneID" id="28490492"/>
<accession>A0A127B7J0</accession>
<sequence length="91" mass="11305">MEEIKVSKKDILFYERLRIISELAPIREKIRAFENKYGMTLEEFEKWLENSREESFEAWDDYIEWKAYSKKLEELQRRLEEIQNAQRVRIT</sequence>
<dbReference type="PATRIC" id="fig|1609559.3.peg.337"/>
<dbReference type="EMBL" id="CP010835">
    <property type="protein sequence ID" value="AMM53342.1"/>
    <property type="molecule type" value="Genomic_DNA"/>
</dbReference>